<proteinExistence type="predicted"/>
<dbReference type="Proteomes" id="UP000887580">
    <property type="component" value="Unplaced"/>
</dbReference>
<sequence>MGLFKLKFKVLYQLQIPSARMKMLKLYECYEERFAFVGHEYMKLNYYIKKIRDNYIEIVVENPMGLEIQGKCSDFKHEAADSADINLPLSIVFDPDVLNKSHQNLEIQSASQLHSAEDFEGNDIQKKVSF</sequence>
<evidence type="ECO:0000313" key="2">
    <source>
        <dbReference type="WBParaSite" id="PS1159_v2.g165.t1"/>
    </source>
</evidence>
<evidence type="ECO:0000313" key="1">
    <source>
        <dbReference type="Proteomes" id="UP000887580"/>
    </source>
</evidence>
<dbReference type="WBParaSite" id="PS1159_v2.g165.t1">
    <property type="protein sequence ID" value="PS1159_v2.g165.t1"/>
    <property type="gene ID" value="PS1159_v2.g165"/>
</dbReference>
<organism evidence="1 2">
    <name type="scientific">Panagrolaimus sp. PS1159</name>
    <dbReference type="NCBI Taxonomy" id="55785"/>
    <lineage>
        <taxon>Eukaryota</taxon>
        <taxon>Metazoa</taxon>
        <taxon>Ecdysozoa</taxon>
        <taxon>Nematoda</taxon>
        <taxon>Chromadorea</taxon>
        <taxon>Rhabditida</taxon>
        <taxon>Tylenchina</taxon>
        <taxon>Panagrolaimomorpha</taxon>
        <taxon>Panagrolaimoidea</taxon>
        <taxon>Panagrolaimidae</taxon>
        <taxon>Panagrolaimus</taxon>
    </lineage>
</organism>
<protein>
    <submittedName>
        <fullName evidence="2">Uncharacterized protein</fullName>
    </submittedName>
</protein>
<accession>A0AC35FDI5</accession>
<reference evidence="2" key="1">
    <citation type="submission" date="2022-11" db="UniProtKB">
        <authorList>
            <consortium name="WormBaseParasite"/>
        </authorList>
    </citation>
    <scope>IDENTIFICATION</scope>
</reference>
<name>A0AC35FDI5_9BILA</name>